<keyword evidence="4" id="KW-0378">Hydrolase</keyword>
<dbReference type="GO" id="GO:0016787">
    <property type="term" value="F:hydrolase activity"/>
    <property type="evidence" value="ECO:0007669"/>
    <property type="project" value="UniProtKB-KW"/>
</dbReference>
<evidence type="ECO:0000256" key="2">
    <source>
        <dbReference type="ARBA" id="ARBA00022723"/>
    </source>
</evidence>
<dbReference type="AlphaFoldDB" id="A0ABD1YKM4"/>
<keyword evidence="7" id="KW-0695">RNA-directed DNA polymerase</keyword>
<dbReference type="InterPro" id="IPR039537">
    <property type="entry name" value="Retrotran_Ty1/copia-like"/>
</dbReference>
<accession>A0ABD1YKM4</accession>
<dbReference type="Proteomes" id="UP001605036">
    <property type="component" value="Unassembled WGS sequence"/>
</dbReference>
<dbReference type="GO" id="GO:0046872">
    <property type="term" value="F:metal ion binding"/>
    <property type="evidence" value="ECO:0007669"/>
    <property type="project" value="UniProtKB-KW"/>
</dbReference>
<keyword evidence="1" id="KW-0540">Nuclease</keyword>
<reference evidence="12 13" key="1">
    <citation type="submission" date="2024-09" db="EMBL/GenBank/DDBJ databases">
        <title>Chromosome-scale assembly of Riccia fluitans.</title>
        <authorList>
            <person name="Paukszto L."/>
            <person name="Sawicki J."/>
            <person name="Karawczyk K."/>
            <person name="Piernik-Szablinska J."/>
            <person name="Szczecinska M."/>
            <person name="Mazdziarz M."/>
        </authorList>
    </citation>
    <scope>NUCLEOTIDE SEQUENCE [LARGE SCALE GENOMIC DNA]</scope>
    <source>
        <strain evidence="12">Rf_01</strain>
        <tissue evidence="12">Aerial parts of the thallus</tissue>
    </source>
</reference>
<dbReference type="InterPro" id="IPR036397">
    <property type="entry name" value="RNaseH_sf"/>
</dbReference>
<keyword evidence="5" id="KW-0460">Magnesium</keyword>
<dbReference type="PROSITE" id="PS50994">
    <property type="entry name" value="INTEGRASE"/>
    <property type="match status" value="1"/>
</dbReference>
<dbReference type="PANTHER" id="PTHR42648:SF11">
    <property type="entry name" value="TRANSPOSON TY4-P GAG-POL POLYPROTEIN"/>
    <property type="match status" value="1"/>
</dbReference>
<dbReference type="InterPro" id="IPR001584">
    <property type="entry name" value="Integrase_cat-core"/>
</dbReference>
<keyword evidence="13" id="KW-1185">Reference proteome</keyword>
<dbReference type="PANTHER" id="PTHR42648">
    <property type="entry name" value="TRANSPOSASE, PUTATIVE-RELATED"/>
    <property type="match status" value="1"/>
</dbReference>
<evidence type="ECO:0000256" key="5">
    <source>
        <dbReference type="ARBA" id="ARBA00022842"/>
    </source>
</evidence>
<dbReference type="GO" id="GO:0004519">
    <property type="term" value="F:endonuclease activity"/>
    <property type="evidence" value="ECO:0007669"/>
    <property type="project" value="UniProtKB-KW"/>
</dbReference>
<organism evidence="12 13">
    <name type="scientific">Riccia fluitans</name>
    <dbReference type="NCBI Taxonomy" id="41844"/>
    <lineage>
        <taxon>Eukaryota</taxon>
        <taxon>Viridiplantae</taxon>
        <taxon>Streptophyta</taxon>
        <taxon>Embryophyta</taxon>
        <taxon>Marchantiophyta</taxon>
        <taxon>Marchantiopsida</taxon>
        <taxon>Marchantiidae</taxon>
        <taxon>Marchantiales</taxon>
        <taxon>Ricciaceae</taxon>
        <taxon>Riccia</taxon>
    </lineage>
</organism>
<evidence type="ECO:0000256" key="1">
    <source>
        <dbReference type="ARBA" id="ARBA00022722"/>
    </source>
</evidence>
<keyword evidence="8" id="KW-0239">DNA-directed DNA polymerase</keyword>
<keyword evidence="3" id="KW-0255">Endonuclease</keyword>
<dbReference type="GO" id="GO:0003887">
    <property type="term" value="F:DNA-directed DNA polymerase activity"/>
    <property type="evidence" value="ECO:0007669"/>
    <property type="project" value="UniProtKB-KW"/>
</dbReference>
<keyword evidence="8" id="KW-0548">Nucleotidyltransferase</keyword>
<evidence type="ECO:0000256" key="8">
    <source>
        <dbReference type="ARBA" id="ARBA00022932"/>
    </source>
</evidence>
<dbReference type="GO" id="GO:0006310">
    <property type="term" value="P:DNA recombination"/>
    <property type="evidence" value="ECO:0007669"/>
    <property type="project" value="UniProtKB-KW"/>
</dbReference>
<evidence type="ECO:0000256" key="4">
    <source>
        <dbReference type="ARBA" id="ARBA00022801"/>
    </source>
</evidence>
<dbReference type="GO" id="GO:0003964">
    <property type="term" value="F:RNA-directed DNA polymerase activity"/>
    <property type="evidence" value="ECO:0007669"/>
    <property type="project" value="UniProtKB-KW"/>
</dbReference>
<evidence type="ECO:0000256" key="6">
    <source>
        <dbReference type="ARBA" id="ARBA00022908"/>
    </source>
</evidence>
<evidence type="ECO:0000256" key="3">
    <source>
        <dbReference type="ARBA" id="ARBA00022759"/>
    </source>
</evidence>
<keyword evidence="8" id="KW-0808">Transferase</keyword>
<evidence type="ECO:0000313" key="12">
    <source>
        <dbReference type="EMBL" id="KAL2630159.1"/>
    </source>
</evidence>
<dbReference type="InterPro" id="IPR012337">
    <property type="entry name" value="RNaseH-like_sf"/>
</dbReference>
<evidence type="ECO:0000256" key="7">
    <source>
        <dbReference type="ARBA" id="ARBA00022918"/>
    </source>
</evidence>
<keyword evidence="9" id="KW-0233">DNA recombination</keyword>
<gene>
    <name evidence="12" type="ORF">R1flu_014845</name>
</gene>
<keyword evidence="6" id="KW-0229">DNA integration</keyword>
<dbReference type="Pfam" id="PF14223">
    <property type="entry name" value="Retrotran_gag_2"/>
    <property type="match status" value="1"/>
</dbReference>
<evidence type="ECO:0000259" key="11">
    <source>
        <dbReference type="PROSITE" id="PS50994"/>
    </source>
</evidence>
<evidence type="ECO:0000256" key="9">
    <source>
        <dbReference type="ARBA" id="ARBA00023172"/>
    </source>
</evidence>
<dbReference type="EMBL" id="JBHFFA010000004">
    <property type="protein sequence ID" value="KAL2630159.1"/>
    <property type="molecule type" value="Genomic_DNA"/>
</dbReference>
<evidence type="ECO:0000256" key="10">
    <source>
        <dbReference type="SAM" id="MobiDB-lite"/>
    </source>
</evidence>
<proteinExistence type="predicted"/>
<feature type="region of interest" description="Disordered" evidence="10">
    <location>
        <begin position="214"/>
        <end position="237"/>
    </location>
</feature>
<feature type="region of interest" description="Disordered" evidence="10">
    <location>
        <begin position="268"/>
        <end position="300"/>
    </location>
</feature>
<evidence type="ECO:0000313" key="13">
    <source>
        <dbReference type="Proteomes" id="UP001605036"/>
    </source>
</evidence>
<sequence>MGETLTVLPEQDKLQGSANFVTWKWFVQSILEQEDLWEVMKTPDKEDDVKDKALKNRKLKALTILKRSVHRDVIHHLLDMTTPNECWVILLSLYEVKNSATRLAAFTDFCSLKMDAGSSVAEFMSLVRRTINQLAANQDKPSDLMILERVLTALPDQFDSIRWAIVLEDTLPTLEQLTGRLQLEESRSKLRNDNDHIEAMVVQYRNSLLKNSTVKGISQQPSHPRNNNSSDGSGITNKDTRKCSHCLRKGHLVHHCWILHPHLRRNRAPTEGASSRANEANTITTAGTKNPSKETSSTSEDYLDPAVKAFFTGMSDTDSGMRSPEPNTSGLAALSANVNLDWFLDSGASRHVTSNREVLDQFVAGSTSGPVESAGGKHGRHPFPQISYTRAEKILGLIHTDLCGPMPIKSKGGAEYILTLTDDHSSHEAGIQRQLSNAETLQQNGIAERKNRSIMEKVRCMLLESGLTKSLWGEAASTACYLLNRSPTRANLGTTPYEKFKGLKPDLSHLWVFGSTAYVHIPDGQRDKLSS</sequence>
<feature type="domain" description="Integrase catalytic" evidence="11">
    <location>
        <begin position="322"/>
        <end position="504"/>
    </location>
</feature>
<dbReference type="GO" id="GO:0015074">
    <property type="term" value="P:DNA integration"/>
    <property type="evidence" value="ECO:0007669"/>
    <property type="project" value="UniProtKB-KW"/>
</dbReference>
<name>A0ABD1YKM4_9MARC</name>
<comment type="caution">
    <text evidence="12">The sequence shown here is derived from an EMBL/GenBank/DDBJ whole genome shotgun (WGS) entry which is preliminary data.</text>
</comment>
<feature type="compositionally biased region" description="Polar residues" evidence="10">
    <location>
        <begin position="272"/>
        <end position="300"/>
    </location>
</feature>
<dbReference type="Gene3D" id="3.30.420.10">
    <property type="entry name" value="Ribonuclease H-like superfamily/Ribonuclease H"/>
    <property type="match status" value="1"/>
</dbReference>
<keyword evidence="2" id="KW-0479">Metal-binding</keyword>
<dbReference type="SUPFAM" id="SSF53098">
    <property type="entry name" value="Ribonuclease H-like"/>
    <property type="match status" value="1"/>
</dbReference>
<protein>
    <recommendedName>
        <fullName evidence="11">Integrase catalytic domain-containing protein</fullName>
    </recommendedName>
</protein>